<keyword evidence="2" id="KW-1185">Reference proteome</keyword>
<sequence>MENYGKFRVVARAVKHFGDAGQQVYRPTYRILDHIGEEIDAGEGAIDFGDVTSAYNEAFAMGRERLRELTSAIQ</sequence>
<reference evidence="1 2" key="1">
    <citation type="journal article" date="2024" name="Curr. Microbiol.">
        <title>Luteibacter sahnii sp. nov., A Novel Yellow-Colored Xanthomonadin Pigment Producing Probiotic Bacterium from Healthy Rice Seed Microbiome.</title>
        <authorList>
            <person name="Jaiswal G."/>
            <person name="Rana R."/>
            <person name="Nayak P.K."/>
            <person name="Chouhan R."/>
            <person name="Gandhi S.G."/>
            <person name="Patel H.K."/>
            <person name="Patil P.B."/>
        </authorList>
    </citation>
    <scope>NUCLEOTIDE SEQUENCE [LARGE SCALE GENOMIC DNA]</scope>
    <source>
        <strain evidence="1 2">PPL201</strain>
    </source>
</reference>
<evidence type="ECO:0000313" key="1">
    <source>
        <dbReference type="EMBL" id="MDF4024988.1"/>
    </source>
</evidence>
<protein>
    <submittedName>
        <fullName evidence="1">Uncharacterized protein</fullName>
    </submittedName>
</protein>
<dbReference type="EMBL" id="JARJJS010000002">
    <property type="protein sequence ID" value="MDF4024988.1"/>
    <property type="molecule type" value="Genomic_DNA"/>
</dbReference>
<name>A0ABT6BAS7_9GAMM</name>
<dbReference type="RefSeq" id="WP_320549490.1">
    <property type="nucleotide sequence ID" value="NZ_JAQLOK010000001.1"/>
</dbReference>
<comment type="caution">
    <text evidence="1">The sequence shown here is derived from an EMBL/GenBank/DDBJ whole genome shotgun (WGS) entry which is preliminary data.</text>
</comment>
<evidence type="ECO:0000313" key="2">
    <source>
        <dbReference type="Proteomes" id="UP001528850"/>
    </source>
</evidence>
<proteinExistence type="predicted"/>
<dbReference type="Proteomes" id="UP001528850">
    <property type="component" value="Unassembled WGS sequence"/>
</dbReference>
<gene>
    <name evidence="1" type="ORF">P3W24_08440</name>
</gene>
<accession>A0ABT6BAS7</accession>
<organism evidence="1 2">
    <name type="scientific">Luteibacter sahnii</name>
    <dbReference type="NCBI Taxonomy" id="3021977"/>
    <lineage>
        <taxon>Bacteria</taxon>
        <taxon>Pseudomonadati</taxon>
        <taxon>Pseudomonadota</taxon>
        <taxon>Gammaproteobacteria</taxon>
        <taxon>Lysobacterales</taxon>
        <taxon>Rhodanobacteraceae</taxon>
        <taxon>Luteibacter</taxon>
    </lineage>
</organism>